<dbReference type="GeneID" id="43457927"/>
<accession>A0A218NM86</accession>
<feature type="transmembrane region" description="Helical" evidence="1">
    <location>
        <begin position="189"/>
        <end position="211"/>
    </location>
</feature>
<dbReference type="KEGG" id="marh:Mia14_0254"/>
<keyword evidence="1" id="KW-0812">Transmembrane</keyword>
<keyword evidence="3" id="KW-1185">Reference proteome</keyword>
<evidence type="ECO:0000256" key="1">
    <source>
        <dbReference type="SAM" id="Phobius"/>
    </source>
</evidence>
<feature type="transmembrane region" description="Helical" evidence="1">
    <location>
        <begin position="20"/>
        <end position="39"/>
    </location>
</feature>
<reference evidence="2 3" key="1">
    <citation type="journal article" date="2017" name="Nat. Commun.">
        <title>'ARMAN' archaea depend on association with euryarchaeal host in culture and in situ.</title>
        <authorList>
            <person name="Golyshina O."/>
            <person name="Toshchakov S."/>
            <person name="Makarova K."/>
            <person name="Gavrilov S."/>
            <person name="Korzhenkov A."/>
            <person name="La Cono V."/>
            <person name="Arcadi E."/>
            <person name="Nechitaylo T."/>
            <person name="Ferrer M."/>
            <person name="Kublanov I."/>
            <person name="Wolf Y."/>
            <person name="Yakimov M."/>
            <person name="Golyshin P."/>
            <person name="Slesarev A."/>
            <person name="Kozyavkin S."/>
        </authorList>
    </citation>
    <scope>NUCLEOTIDE SEQUENCE [LARGE SCALE GENOMIC DNA]</scope>
    <source>
        <strain evidence="2 3">Mia14</strain>
    </source>
</reference>
<keyword evidence="1" id="KW-1133">Transmembrane helix</keyword>
<feature type="transmembrane region" description="Helical" evidence="1">
    <location>
        <begin position="162"/>
        <end position="183"/>
    </location>
</feature>
<dbReference type="AlphaFoldDB" id="A0A218NM86"/>
<proteinExistence type="predicted"/>
<organism evidence="2 3">
    <name type="scientific">Candidatus Mancarchaeum acidiphilum</name>
    <dbReference type="NCBI Taxonomy" id="1920749"/>
    <lineage>
        <taxon>Archaea</taxon>
        <taxon>Candidatus Micrarchaeota</taxon>
        <taxon>Candidatus Mancarchaeum</taxon>
    </lineage>
</organism>
<evidence type="ECO:0000313" key="3">
    <source>
        <dbReference type="Proteomes" id="UP000197679"/>
    </source>
</evidence>
<keyword evidence="1" id="KW-0472">Membrane</keyword>
<evidence type="ECO:0000313" key="2">
    <source>
        <dbReference type="EMBL" id="ASI13585.1"/>
    </source>
</evidence>
<feature type="transmembrane region" description="Helical" evidence="1">
    <location>
        <begin position="223"/>
        <end position="245"/>
    </location>
</feature>
<name>A0A218NM86_9ARCH</name>
<dbReference type="Proteomes" id="UP000197679">
    <property type="component" value="Chromosome"/>
</dbReference>
<sequence length="249" mass="28705">MKYKFYTMLSALNSISIVLNYRYLYISAPILLANILVLAKPRLGNRNLKQQSEEFLINLASQQNSNDKQILNKVLKSINKEFKFGKDITRALRYYHFSGSLEYLSNLKYNESKLLERIKEIIVYSIHSGTDIYKPILTLKSEYYKSDVISRRSRALVKSSEAIMIMGNLVFIPMFAGISANILKFTSTISSGAILEFLTIIIFYLLMVNWINAEYSNKRDYPVLYLSIFYTAVASFALFSTYNVASRML</sequence>
<dbReference type="RefSeq" id="WP_088819748.1">
    <property type="nucleotide sequence ID" value="NZ_CP019964.1"/>
</dbReference>
<dbReference type="EMBL" id="CP019964">
    <property type="protein sequence ID" value="ASI13585.1"/>
    <property type="molecule type" value="Genomic_DNA"/>
</dbReference>
<protein>
    <submittedName>
        <fullName evidence="2">Multipass membrane protein</fullName>
    </submittedName>
</protein>
<gene>
    <name evidence="2" type="ORF">Mia14_0254</name>
</gene>